<proteinExistence type="predicted"/>
<gene>
    <name evidence="1" type="primary">110675167</name>
</gene>
<evidence type="ECO:0000313" key="2">
    <source>
        <dbReference type="Proteomes" id="UP000008820"/>
    </source>
</evidence>
<accession>A0A6I8U9M1</accession>
<evidence type="ECO:0000313" key="1">
    <source>
        <dbReference type="EnsemblMetazoa" id="AAEL026899-PA"/>
    </source>
</evidence>
<keyword evidence="2" id="KW-1185">Reference proteome</keyword>
<dbReference type="Proteomes" id="UP000008820">
    <property type="component" value="Chromosome 2"/>
</dbReference>
<dbReference type="AlphaFoldDB" id="A0A6I8U9M1"/>
<sequence length="371" mass="42801">MSNAEEKIEELEVESLDEETAEFLRILESFGLSDAVINAFLANQYSIETLQIIERKEVEELIPQPFLAERTKFIHGLNIWRKQQNLPLLSTTESSPAPAQPASFVEISRDKCTATYLLQGSAKGQAILNKYDKTPFLTRTDKKTITQIVVDEFKDRFSKLTSSELEQRSIELSKLFPSEPKEVWYQSPWSTNSVGQKIKLRKQARGKLYDRNINYKPAVVYDLQPTASGSVATQSAADISDEHIADYQQIKKWIVHNQDEWEELKNKWKQTSRLRAFELSKNNSKTTASILSDYSVFRNHQAYQLVQIDFQQRYPDKEKLLFDRWEQFVSGLLPILEIEVNDSEGKALINQLKTPETTCGIFYEHSTNNKC</sequence>
<reference evidence="1" key="2">
    <citation type="submission" date="2020-05" db="UniProtKB">
        <authorList>
            <consortium name="EnsemblMetazoa"/>
        </authorList>
    </citation>
    <scope>IDENTIFICATION</scope>
    <source>
        <strain evidence="1">LVP_AGWG</strain>
    </source>
</reference>
<name>A0A6I8U9M1_AEDAE</name>
<protein>
    <submittedName>
        <fullName evidence="1">Uncharacterized protein</fullName>
    </submittedName>
</protein>
<dbReference type="InParanoid" id="A0A6I8U9M1"/>
<dbReference type="EnsemblMetazoa" id="AAEL026899-RA">
    <property type="protein sequence ID" value="AAEL026899-PA"/>
    <property type="gene ID" value="AAEL026899"/>
</dbReference>
<reference evidence="1 2" key="1">
    <citation type="submission" date="2017-06" db="EMBL/GenBank/DDBJ databases">
        <title>Aedes aegypti genome working group (AGWG) sequencing and assembly.</title>
        <authorList>
            <consortium name="Aedes aegypti Genome Working Group (AGWG)"/>
            <person name="Matthews B.J."/>
        </authorList>
    </citation>
    <scope>NUCLEOTIDE SEQUENCE [LARGE SCALE GENOMIC DNA]</scope>
    <source>
        <strain evidence="1 2">LVP_AGWG</strain>
    </source>
</reference>
<organism evidence="1 2">
    <name type="scientific">Aedes aegypti</name>
    <name type="common">Yellowfever mosquito</name>
    <name type="synonym">Culex aegypti</name>
    <dbReference type="NCBI Taxonomy" id="7159"/>
    <lineage>
        <taxon>Eukaryota</taxon>
        <taxon>Metazoa</taxon>
        <taxon>Ecdysozoa</taxon>
        <taxon>Arthropoda</taxon>
        <taxon>Hexapoda</taxon>
        <taxon>Insecta</taxon>
        <taxon>Pterygota</taxon>
        <taxon>Neoptera</taxon>
        <taxon>Endopterygota</taxon>
        <taxon>Diptera</taxon>
        <taxon>Nematocera</taxon>
        <taxon>Culicoidea</taxon>
        <taxon>Culicidae</taxon>
        <taxon>Culicinae</taxon>
        <taxon>Aedini</taxon>
        <taxon>Aedes</taxon>
        <taxon>Stegomyia</taxon>
    </lineage>
</organism>
<dbReference type="OrthoDB" id="7764023at2759"/>